<dbReference type="WBParaSite" id="maker-uti_cns_0046246-snap-gene-0.3-mRNA-1">
    <property type="protein sequence ID" value="maker-uti_cns_0046246-snap-gene-0.3-mRNA-1"/>
    <property type="gene ID" value="maker-uti_cns_0046246-snap-gene-0.3"/>
</dbReference>
<evidence type="ECO:0000313" key="4">
    <source>
        <dbReference type="WBParaSite" id="maker-uti_cns_0046246-snap-gene-0.3-mRNA-1"/>
    </source>
</evidence>
<name>A0A1I8J8Z2_9PLAT</name>
<sequence length="49" mass="4935">MPAGPGVHGPGGQGRVGRPAAHVAGQARSGQNRLSGVCRGAQEVNYEHC</sequence>
<keyword evidence="2" id="KW-1185">Reference proteome</keyword>
<feature type="region of interest" description="Disordered" evidence="1">
    <location>
        <begin position="1"/>
        <end position="37"/>
    </location>
</feature>
<dbReference type="AlphaFoldDB" id="A0A1I8J8Z2"/>
<evidence type="ECO:0000256" key="1">
    <source>
        <dbReference type="SAM" id="MobiDB-lite"/>
    </source>
</evidence>
<protein>
    <submittedName>
        <fullName evidence="3 4">Diguanylate cyclase</fullName>
    </submittedName>
</protein>
<accession>A0A1I8J8Z2</accession>
<reference evidence="3 4" key="1">
    <citation type="submission" date="2016-11" db="UniProtKB">
        <authorList>
            <consortium name="WormBaseParasite"/>
        </authorList>
    </citation>
    <scope>IDENTIFICATION</scope>
</reference>
<evidence type="ECO:0000313" key="3">
    <source>
        <dbReference type="WBParaSite" id="maker-uti_cns_0000701-snap-gene-0.5-mRNA-1"/>
    </source>
</evidence>
<feature type="compositionally biased region" description="Gly residues" evidence="1">
    <location>
        <begin position="1"/>
        <end position="15"/>
    </location>
</feature>
<dbReference type="WBParaSite" id="maker-uti_cns_0000701-snap-gene-0.5-mRNA-1">
    <property type="protein sequence ID" value="maker-uti_cns_0000701-snap-gene-0.5-mRNA-1"/>
    <property type="gene ID" value="maker-uti_cns_0000701-snap-gene-0.5"/>
</dbReference>
<evidence type="ECO:0000313" key="2">
    <source>
        <dbReference type="Proteomes" id="UP000095280"/>
    </source>
</evidence>
<proteinExistence type="predicted"/>
<dbReference type="Proteomes" id="UP000095280">
    <property type="component" value="Unplaced"/>
</dbReference>
<organism evidence="2 4">
    <name type="scientific">Macrostomum lignano</name>
    <dbReference type="NCBI Taxonomy" id="282301"/>
    <lineage>
        <taxon>Eukaryota</taxon>
        <taxon>Metazoa</taxon>
        <taxon>Spiralia</taxon>
        <taxon>Lophotrochozoa</taxon>
        <taxon>Platyhelminthes</taxon>
        <taxon>Rhabditophora</taxon>
        <taxon>Macrostomorpha</taxon>
        <taxon>Macrostomida</taxon>
        <taxon>Macrostomidae</taxon>
        <taxon>Macrostomum</taxon>
    </lineage>
</organism>